<reference evidence="1" key="1">
    <citation type="submission" date="2021-01" db="EMBL/GenBank/DDBJ databases">
        <authorList>
            <person name="Kaushik A."/>
        </authorList>
    </citation>
    <scope>NUCLEOTIDE SEQUENCE</scope>
    <source>
        <strain evidence="1">AG4-RS23</strain>
    </source>
</reference>
<dbReference type="AlphaFoldDB" id="A0A8H2X689"/>
<accession>A0A8H2X689</accession>
<evidence type="ECO:0000313" key="1">
    <source>
        <dbReference type="EMBL" id="CAE6414350.1"/>
    </source>
</evidence>
<proteinExistence type="predicted"/>
<dbReference type="EMBL" id="CAJMWY010000072">
    <property type="protein sequence ID" value="CAE6414350.1"/>
    <property type="molecule type" value="Genomic_DNA"/>
</dbReference>
<comment type="caution">
    <text evidence="1">The sequence shown here is derived from an EMBL/GenBank/DDBJ whole genome shotgun (WGS) entry which is preliminary data.</text>
</comment>
<organism evidence="1 2">
    <name type="scientific">Rhizoctonia solani</name>
    <dbReference type="NCBI Taxonomy" id="456999"/>
    <lineage>
        <taxon>Eukaryota</taxon>
        <taxon>Fungi</taxon>
        <taxon>Dikarya</taxon>
        <taxon>Basidiomycota</taxon>
        <taxon>Agaricomycotina</taxon>
        <taxon>Agaricomycetes</taxon>
        <taxon>Cantharellales</taxon>
        <taxon>Ceratobasidiaceae</taxon>
        <taxon>Rhizoctonia</taxon>
    </lineage>
</organism>
<evidence type="ECO:0000313" key="2">
    <source>
        <dbReference type="Proteomes" id="UP000663861"/>
    </source>
</evidence>
<gene>
    <name evidence="1" type="ORF">RDB_LOCUS5485</name>
</gene>
<protein>
    <submittedName>
        <fullName evidence="1">Uncharacterized protein</fullName>
    </submittedName>
</protein>
<dbReference type="Proteomes" id="UP000663861">
    <property type="component" value="Unassembled WGS sequence"/>
</dbReference>
<name>A0A8H2X689_9AGAM</name>
<sequence length="123" mass="14046">MSPSKSDFVENTMIEKRTYCIDHIRCTCSIGIVNPSTFSVNWCLGALLRAMVRMQNADAFRSLSAIYFIFIFDDLQSYQQVAALPESRSQTFWVDMMLPGRLIDLFPPFRRGISGSDLFSMPN</sequence>